<proteinExistence type="predicted"/>
<sequence length="403" mass="42898">MTAVLSAQTGINTAEPKATLDVTGSPSDANRFDGIIAPRITGNQLKLKTYTADQNGALVYVTAAADNPLATDQTANVTSNGYYYFDALILKWVKQNFPDPKNMEPWRIQGTVNPAYENIEDIYQKGKVAIGIDETFVPTKQLEVVGDFKTEANIGGRAIGIETNFMGSGVSILYNADNITNPTDIGMIQIQQNSIHQVAQSPTNIGALQVTPGIVDIQAGGSGFTDQSSVMQIYENQVSLISQKSNQDNQSAVHVRELDGVQFEFGKTATPTEGSYIFPKTGGKANQILVTNGGTAGNGINAQLSWANIGSVAVNIRTFSGTVQDTDDTVIATGPINLPGATSLNKGKIYKMYMGINSNILISGSISFLGNVSSNWTLNDTVGNRGITLQSDGSNWIVIGRAN</sequence>
<reference evidence="1 2" key="1">
    <citation type="submission" date="2014-07" db="EMBL/GenBank/DDBJ databases">
        <title>Genome of Chryseobacterium soli DSM 19298.</title>
        <authorList>
            <person name="Stropko S.J."/>
            <person name="Pipes S.E."/>
            <person name="Newman J."/>
        </authorList>
    </citation>
    <scope>NUCLEOTIDE SEQUENCE [LARGE SCALE GENOMIC DNA]</scope>
    <source>
        <strain evidence="1 2">DSM 19298</strain>
    </source>
</reference>
<gene>
    <name evidence="1" type="ORF">IW15_06375</name>
</gene>
<accession>A0A086A9Q4</accession>
<evidence type="ECO:0000313" key="1">
    <source>
        <dbReference type="EMBL" id="KFF13418.1"/>
    </source>
</evidence>
<dbReference type="eggNOG" id="ENOG502Z9JP">
    <property type="taxonomic scope" value="Bacteria"/>
</dbReference>
<dbReference type="STRING" id="445961.IW15_06375"/>
<dbReference type="EMBL" id="JPRH01000002">
    <property type="protein sequence ID" value="KFF13418.1"/>
    <property type="molecule type" value="Genomic_DNA"/>
</dbReference>
<name>A0A086A9Q4_9FLAO</name>
<dbReference type="AlphaFoldDB" id="A0A086A9Q4"/>
<organism evidence="1 2">
    <name type="scientific">Chryseobacterium soli</name>
    <dbReference type="NCBI Taxonomy" id="445961"/>
    <lineage>
        <taxon>Bacteria</taxon>
        <taxon>Pseudomonadati</taxon>
        <taxon>Bacteroidota</taxon>
        <taxon>Flavobacteriia</taxon>
        <taxon>Flavobacteriales</taxon>
        <taxon>Weeksellaceae</taxon>
        <taxon>Chryseobacterium group</taxon>
        <taxon>Chryseobacterium</taxon>
    </lineage>
</organism>
<protein>
    <submittedName>
        <fullName evidence="1">Uncharacterized protein</fullName>
    </submittedName>
</protein>
<comment type="caution">
    <text evidence="1">The sequence shown here is derived from an EMBL/GenBank/DDBJ whole genome shotgun (WGS) entry which is preliminary data.</text>
</comment>
<evidence type="ECO:0000313" key="2">
    <source>
        <dbReference type="Proteomes" id="UP000028705"/>
    </source>
</evidence>
<keyword evidence="2" id="KW-1185">Reference proteome</keyword>
<dbReference type="Proteomes" id="UP000028705">
    <property type="component" value="Unassembled WGS sequence"/>
</dbReference>